<dbReference type="EMBL" id="AP019536">
    <property type="protein sequence ID" value="BBI99013.1"/>
    <property type="molecule type" value="Genomic_DNA"/>
</dbReference>
<dbReference type="SUPFAM" id="SSF54506">
    <property type="entry name" value="Diaminopimelate epimerase-like"/>
    <property type="match status" value="1"/>
</dbReference>
<dbReference type="AlphaFoldDB" id="A0AAN1SXY0"/>
<organism evidence="3 4">
    <name type="scientific">Ferrigenium kumadai</name>
    <dbReference type="NCBI Taxonomy" id="1682490"/>
    <lineage>
        <taxon>Bacteria</taxon>
        <taxon>Pseudomonadati</taxon>
        <taxon>Pseudomonadota</taxon>
        <taxon>Betaproteobacteria</taxon>
        <taxon>Nitrosomonadales</taxon>
        <taxon>Gallionellaceae</taxon>
        <taxon>Ferrigenium</taxon>
    </lineage>
</organism>
<feature type="active site" evidence="2">
    <location>
        <position position="47"/>
    </location>
</feature>
<dbReference type="RefSeq" id="WP_212786616.1">
    <property type="nucleotide sequence ID" value="NZ_AP019536.1"/>
</dbReference>
<sequence length="295" mass="32002">MGKPRFFITDVFTSQRYGGNQLATFVDCESLSDREMQQIAKEINFSETTFITSRQPRDGGFDVRIFTPNAEVEFAGHPTLGTAHIIRNRLRLTEAIEVALNLRVGKIPVAFAETPAKASLLWMKQMPPTFGKRLDAGALARVLGVEPSDIDQDFPIVEVSTGFPAVVVPLKNLDALRRARIDKEAYFALVNDAWAKLILVFSTEGYEAAQNVSVRVFADYYGIPEDAATGSANGCLAAYLACNKVFGSPSIDVLAGQGYEMGRPSTLALRANETDGEIEVSVGGSVVDVAEGVWG</sequence>
<dbReference type="Pfam" id="PF02567">
    <property type="entry name" value="PhzC-PhzF"/>
    <property type="match status" value="1"/>
</dbReference>
<gene>
    <name evidence="3" type="ORF">FGKAn22_07060</name>
</gene>
<evidence type="ECO:0000256" key="1">
    <source>
        <dbReference type="ARBA" id="ARBA00008270"/>
    </source>
</evidence>
<protein>
    <submittedName>
        <fullName evidence="3">Phenazine biosynthesis protein</fullName>
    </submittedName>
</protein>
<dbReference type="GO" id="GO:0005737">
    <property type="term" value="C:cytoplasm"/>
    <property type="evidence" value="ECO:0007669"/>
    <property type="project" value="TreeGrafter"/>
</dbReference>
<dbReference type="PANTHER" id="PTHR13774">
    <property type="entry name" value="PHENAZINE BIOSYNTHESIS PROTEIN"/>
    <property type="match status" value="1"/>
</dbReference>
<name>A0AAN1SXY0_9PROT</name>
<dbReference type="KEGG" id="fku:FGKAn22_07060"/>
<dbReference type="GO" id="GO:0016853">
    <property type="term" value="F:isomerase activity"/>
    <property type="evidence" value="ECO:0007669"/>
    <property type="project" value="TreeGrafter"/>
</dbReference>
<dbReference type="InterPro" id="IPR003719">
    <property type="entry name" value="Phenazine_PhzF-like"/>
</dbReference>
<accession>A0AAN1SXY0</accession>
<comment type="similarity">
    <text evidence="1">Belongs to the PhzF family.</text>
</comment>
<dbReference type="Gene3D" id="3.10.310.10">
    <property type="entry name" value="Diaminopimelate Epimerase, Chain A, domain 1"/>
    <property type="match status" value="2"/>
</dbReference>
<evidence type="ECO:0000256" key="2">
    <source>
        <dbReference type="PIRSR" id="PIRSR016184-1"/>
    </source>
</evidence>
<reference evidence="3 4" key="1">
    <citation type="submission" date="2019-03" db="EMBL/GenBank/DDBJ databases">
        <title>Complete genome sequence of Ferrigenium kumadai strain An22, a microaerophilic iron-oxidizing bacterium isolated from a paddy field soil.</title>
        <authorList>
            <person name="Watanabe T."/>
            <person name="Asakawa S."/>
        </authorList>
    </citation>
    <scope>NUCLEOTIDE SEQUENCE [LARGE SCALE GENOMIC DNA]</scope>
    <source>
        <strain evidence="3 4">An22</strain>
    </source>
</reference>
<dbReference type="Proteomes" id="UP001319121">
    <property type="component" value="Chromosome"/>
</dbReference>
<dbReference type="PANTHER" id="PTHR13774:SF32">
    <property type="entry name" value="ANTISENSE-ENHANCING SEQUENCE 1"/>
    <property type="match status" value="1"/>
</dbReference>
<evidence type="ECO:0000313" key="4">
    <source>
        <dbReference type="Proteomes" id="UP001319121"/>
    </source>
</evidence>
<keyword evidence="4" id="KW-1185">Reference proteome</keyword>
<proteinExistence type="inferred from homology"/>
<evidence type="ECO:0000313" key="3">
    <source>
        <dbReference type="EMBL" id="BBI99013.1"/>
    </source>
</evidence>
<dbReference type="PIRSF" id="PIRSF016184">
    <property type="entry name" value="PhzC_PhzF"/>
    <property type="match status" value="1"/>
</dbReference>
<dbReference type="NCBIfam" id="TIGR00654">
    <property type="entry name" value="PhzF_family"/>
    <property type="match status" value="1"/>
</dbReference>